<organism evidence="1 2">
    <name type="scientific">Natronogracilivirga saccharolytica</name>
    <dbReference type="NCBI Taxonomy" id="2812953"/>
    <lineage>
        <taxon>Bacteria</taxon>
        <taxon>Pseudomonadati</taxon>
        <taxon>Balneolota</taxon>
        <taxon>Balneolia</taxon>
        <taxon>Balneolales</taxon>
        <taxon>Cyclonatronaceae</taxon>
        <taxon>Natronogracilivirga</taxon>
    </lineage>
</organism>
<proteinExistence type="predicted"/>
<dbReference type="Proteomes" id="UP000673975">
    <property type="component" value="Unassembled WGS sequence"/>
</dbReference>
<name>A0A8J7RHQ2_9BACT</name>
<comment type="caution">
    <text evidence="1">The sequence shown here is derived from an EMBL/GenBank/DDBJ whole genome shotgun (WGS) entry which is preliminary data.</text>
</comment>
<protein>
    <submittedName>
        <fullName evidence="1">Uncharacterized protein</fullName>
    </submittedName>
</protein>
<dbReference type="EMBL" id="JAFIDN010000003">
    <property type="protein sequence ID" value="MBP3192025.1"/>
    <property type="molecule type" value="Genomic_DNA"/>
</dbReference>
<keyword evidence="2" id="KW-1185">Reference proteome</keyword>
<evidence type="ECO:0000313" key="2">
    <source>
        <dbReference type="Proteomes" id="UP000673975"/>
    </source>
</evidence>
<evidence type="ECO:0000313" key="1">
    <source>
        <dbReference type="EMBL" id="MBP3192025.1"/>
    </source>
</evidence>
<dbReference type="RefSeq" id="WP_210510922.1">
    <property type="nucleotide sequence ID" value="NZ_JAFIDN010000003.1"/>
</dbReference>
<accession>A0A8J7RHQ2</accession>
<sequence length="167" mass="19368">MKITAILTLLAGLLLFPADDILAQFRSDNSSDFERTGQIRTTHSEGESSLFGLQDFQMSHSYEMTMGSFGGDMFNRNTYTNTMQMMFSDNLHGRVDLAMSHSPFGSNIMGQNNEAQFYVRNAELNYKFSENTRIQLRFQQIPAGQGYYGYHPSHQRRNHFHDPFRRW</sequence>
<gene>
    <name evidence="1" type="ORF">NATSA_05030</name>
</gene>
<dbReference type="AlphaFoldDB" id="A0A8J7RHQ2"/>
<reference evidence="1" key="1">
    <citation type="submission" date="2021-02" db="EMBL/GenBank/DDBJ databases">
        <title>Natronogracilivirga saccharolytica gen. nov. sp. nov. a new anaerobic, haloalkiliphilic carbohydrate-fermenting bacterium from soda lake and proposing of Cyclonatronumiaceae fam. nov. in the phylum Balneolaeota.</title>
        <authorList>
            <person name="Zhilina T.N."/>
            <person name="Sorokin D.Y."/>
            <person name="Zavarzina D.G."/>
            <person name="Toshchakov S.V."/>
            <person name="Kublanov I.V."/>
        </authorList>
    </citation>
    <scope>NUCLEOTIDE SEQUENCE</scope>
    <source>
        <strain evidence="1">Z-1702</strain>
    </source>
</reference>